<name>A0AAN8BBU4_9TELE</name>
<dbReference type="Proteomes" id="UP001335648">
    <property type="component" value="Unassembled WGS sequence"/>
</dbReference>
<accession>A0AAN8BBU4</accession>
<proteinExistence type="predicted"/>
<organism evidence="1 2">
    <name type="scientific">Champsocephalus esox</name>
    <name type="common">pike icefish</name>
    <dbReference type="NCBI Taxonomy" id="159716"/>
    <lineage>
        <taxon>Eukaryota</taxon>
        <taxon>Metazoa</taxon>
        <taxon>Chordata</taxon>
        <taxon>Craniata</taxon>
        <taxon>Vertebrata</taxon>
        <taxon>Euteleostomi</taxon>
        <taxon>Actinopterygii</taxon>
        <taxon>Neopterygii</taxon>
        <taxon>Teleostei</taxon>
        <taxon>Neoteleostei</taxon>
        <taxon>Acanthomorphata</taxon>
        <taxon>Eupercaria</taxon>
        <taxon>Perciformes</taxon>
        <taxon>Notothenioidei</taxon>
        <taxon>Channichthyidae</taxon>
        <taxon>Champsocephalus</taxon>
    </lineage>
</organism>
<dbReference type="EMBL" id="JAULUE010002062">
    <property type="protein sequence ID" value="KAK5881847.1"/>
    <property type="molecule type" value="Genomic_DNA"/>
</dbReference>
<reference evidence="1 2" key="1">
    <citation type="journal article" date="2023" name="Mol. Biol. Evol.">
        <title>Genomics of Secondarily Temperate Adaptation in the Only Non-Antarctic Icefish.</title>
        <authorList>
            <person name="Rivera-Colon A.G."/>
            <person name="Rayamajhi N."/>
            <person name="Minhas B.F."/>
            <person name="Madrigal G."/>
            <person name="Bilyk K.T."/>
            <person name="Yoon V."/>
            <person name="Hune M."/>
            <person name="Gregory S."/>
            <person name="Cheng C.H.C."/>
            <person name="Catchen J.M."/>
        </authorList>
    </citation>
    <scope>NUCLEOTIDE SEQUENCE [LARGE SCALE GENOMIC DNA]</scope>
    <source>
        <strain evidence="1">JC2023a</strain>
    </source>
</reference>
<comment type="caution">
    <text evidence="1">The sequence shown here is derived from an EMBL/GenBank/DDBJ whole genome shotgun (WGS) entry which is preliminary data.</text>
</comment>
<keyword evidence="2" id="KW-1185">Reference proteome</keyword>
<sequence>MVRNWDYLTVKSYNLWRRGLLGSNRAHLADWLLQVNDSKLSTNQLQAQREATDSCSCGAAGRELKTHSLVTLAHQLSLGQIKVTCKVIGDNRAANSSR</sequence>
<evidence type="ECO:0000313" key="2">
    <source>
        <dbReference type="Proteomes" id="UP001335648"/>
    </source>
</evidence>
<dbReference type="AlphaFoldDB" id="A0AAN8BBU4"/>
<gene>
    <name evidence="1" type="ORF">CesoFtcFv8_020492</name>
</gene>
<protein>
    <submittedName>
        <fullName evidence="1">Uncharacterized protein</fullName>
    </submittedName>
</protein>
<evidence type="ECO:0000313" key="1">
    <source>
        <dbReference type="EMBL" id="KAK5881847.1"/>
    </source>
</evidence>